<gene>
    <name evidence="1" type="ORF">LshimejAT787_0803120</name>
</gene>
<name>A0A9P3PSD5_LYOSH</name>
<sequence>MCGPKGCPGMKIISNAISTFSSNRQGTSIGEQEQPAISGHAHIYRAIVELSKQARIVHVRGFGKR</sequence>
<protein>
    <submittedName>
        <fullName evidence="1">Uncharacterized protein</fullName>
    </submittedName>
</protein>
<keyword evidence="2" id="KW-1185">Reference proteome</keyword>
<reference evidence="1" key="1">
    <citation type="submission" date="2022-07" db="EMBL/GenBank/DDBJ databases">
        <title>The genome of Lyophyllum shimeji provides insight into the initial evolution of ectomycorrhizal fungal genome.</title>
        <authorList>
            <person name="Kobayashi Y."/>
            <person name="Shibata T."/>
            <person name="Hirakawa H."/>
            <person name="Shigenobu S."/>
            <person name="Nishiyama T."/>
            <person name="Yamada A."/>
            <person name="Hasebe M."/>
            <person name="Kawaguchi M."/>
        </authorList>
    </citation>
    <scope>NUCLEOTIDE SEQUENCE</scope>
    <source>
        <strain evidence="1">AT787</strain>
    </source>
</reference>
<evidence type="ECO:0000313" key="1">
    <source>
        <dbReference type="EMBL" id="GLB40441.1"/>
    </source>
</evidence>
<dbReference type="Proteomes" id="UP001063166">
    <property type="component" value="Unassembled WGS sequence"/>
</dbReference>
<accession>A0A9P3PSD5</accession>
<dbReference type="EMBL" id="BRPK01000008">
    <property type="protein sequence ID" value="GLB40441.1"/>
    <property type="molecule type" value="Genomic_DNA"/>
</dbReference>
<dbReference type="AlphaFoldDB" id="A0A9P3PSD5"/>
<organism evidence="1 2">
    <name type="scientific">Lyophyllum shimeji</name>
    <name type="common">Hon-shimeji</name>
    <name type="synonym">Tricholoma shimeji</name>
    <dbReference type="NCBI Taxonomy" id="47721"/>
    <lineage>
        <taxon>Eukaryota</taxon>
        <taxon>Fungi</taxon>
        <taxon>Dikarya</taxon>
        <taxon>Basidiomycota</taxon>
        <taxon>Agaricomycotina</taxon>
        <taxon>Agaricomycetes</taxon>
        <taxon>Agaricomycetidae</taxon>
        <taxon>Agaricales</taxon>
        <taxon>Tricholomatineae</taxon>
        <taxon>Lyophyllaceae</taxon>
        <taxon>Lyophyllum</taxon>
    </lineage>
</organism>
<comment type="caution">
    <text evidence="1">The sequence shown here is derived from an EMBL/GenBank/DDBJ whole genome shotgun (WGS) entry which is preliminary data.</text>
</comment>
<evidence type="ECO:0000313" key="2">
    <source>
        <dbReference type="Proteomes" id="UP001063166"/>
    </source>
</evidence>
<proteinExistence type="predicted"/>